<reference evidence="1" key="1">
    <citation type="submission" date="2021-06" db="EMBL/GenBank/DDBJ databases">
        <authorList>
            <person name="Kallberg Y."/>
            <person name="Tangrot J."/>
            <person name="Rosling A."/>
        </authorList>
    </citation>
    <scope>NUCLEOTIDE SEQUENCE</scope>
    <source>
        <strain evidence="1">28 12/20/2015</strain>
    </source>
</reference>
<accession>A0ACA9PS31</accession>
<sequence>QVTKNNSFYASLRANFTSQEPDLPPNKMLEITPITDLFEQNQEINSSAIGHTD</sequence>
<feature type="non-terminal residue" evidence="1">
    <location>
        <position position="53"/>
    </location>
</feature>
<feature type="non-terminal residue" evidence="1">
    <location>
        <position position="1"/>
    </location>
</feature>
<evidence type="ECO:0000313" key="2">
    <source>
        <dbReference type="Proteomes" id="UP000789366"/>
    </source>
</evidence>
<comment type="caution">
    <text evidence="1">The sequence shown here is derived from an EMBL/GenBank/DDBJ whole genome shotgun (WGS) entry which is preliminary data.</text>
</comment>
<dbReference type="EMBL" id="CAJVPW010030018">
    <property type="protein sequence ID" value="CAG8722650.1"/>
    <property type="molecule type" value="Genomic_DNA"/>
</dbReference>
<evidence type="ECO:0000313" key="1">
    <source>
        <dbReference type="EMBL" id="CAG8722650.1"/>
    </source>
</evidence>
<gene>
    <name evidence="1" type="ORF">SPELUC_LOCUS12535</name>
</gene>
<keyword evidence="2" id="KW-1185">Reference proteome</keyword>
<dbReference type="Proteomes" id="UP000789366">
    <property type="component" value="Unassembled WGS sequence"/>
</dbReference>
<name>A0ACA9PS31_9GLOM</name>
<organism evidence="1 2">
    <name type="scientific">Cetraspora pellucida</name>
    <dbReference type="NCBI Taxonomy" id="1433469"/>
    <lineage>
        <taxon>Eukaryota</taxon>
        <taxon>Fungi</taxon>
        <taxon>Fungi incertae sedis</taxon>
        <taxon>Mucoromycota</taxon>
        <taxon>Glomeromycotina</taxon>
        <taxon>Glomeromycetes</taxon>
        <taxon>Diversisporales</taxon>
        <taxon>Gigasporaceae</taxon>
        <taxon>Cetraspora</taxon>
    </lineage>
</organism>
<protein>
    <submittedName>
        <fullName evidence="1">12348_t:CDS:1</fullName>
    </submittedName>
</protein>
<proteinExistence type="predicted"/>